<dbReference type="Pfam" id="PF08970">
    <property type="entry name" value="Sda"/>
    <property type="match status" value="1"/>
</dbReference>
<dbReference type="InterPro" id="IPR036916">
    <property type="entry name" value="Sda_sf"/>
</dbReference>
<dbReference type="STRING" id="199441.BkAM31D_05140"/>
<dbReference type="SUPFAM" id="SSF100985">
    <property type="entry name" value="Sporulation inhibitor Sda"/>
    <property type="match status" value="1"/>
</dbReference>
<dbReference type="EMBL" id="CP020814">
    <property type="protein sequence ID" value="ARK29288.1"/>
    <property type="molecule type" value="Genomic_DNA"/>
</dbReference>
<dbReference type="Proteomes" id="UP000193006">
    <property type="component" value="Chromosome"/>
</dbReference>
<evidence type="ECO:0000313" key="1">
    <source>
        <dbReference type="EMBL" id="ARK29288.1"/>
    </source>
</evidence>
<reference evidence="1 2" key="1">
    <citation type="submission" date="2017-04" db="EMBL/GenBank/DDBJ databases">
        <title>Bacillus krulwichiae AM31D Genome sequencing and assembly.</title>
        <authorList>
            <person name="Krulwich T.A."/>
            <person name="Anastor L."/>
            <person name="Ehrlich R."/>
            <person name="Ehrlich G.D."/>
            <person name="Janto B."/>
        </authorList>
    </citation>
    <scope>NUCLEOTIDE SEQUENCE [LARGE SCALE GENOMIC DNA]</scope>
    <source>
        <strain evidence="1 2">AM31D</strain>
    </source>
</reference>
<organism evidence="1 2">
    <name type="scientific">Halalkalibacter krulwichiae</name>
    <dbReference type="NCBI Taxonomy" id="199441"/>
    <lineage>
        <taxon>Bacteria</taxon>
        <taxon>Bacillati</taxon>
        <taxon>Bacillota</taxon>
        <taxon>Bacilli</taxon>
        <taxon>Bacillales</taxon>
        <taxon>Bacillaceae</taxon>
        <taxon>Halalkalibacter</taxon>
    </lineage>
</organism>
<name>A0A1X9M788_9BACI</name>
<sequence length="56" mass="6621">MNLSFTRQAHMQNLSDELLIETYYKAVELNLNHDFIELIRLEIAKRSLLDKIKLSS</sequence>
<evidence type="ECO:0000313" key="2">
    <source>
        <dbReference type="Proteomes" id="UP000193006"/>
    </source>
</evidence>
<accession>A0A1X9M788</accession>
<dbReference type="AlphaFoldDB" id="A0A1X9M788"/>
<proteinExistence type="predicted"/>
<dbReference type="KEGG" id="bkw:BkAM31D_05140"/>
<dbReference type="InterPro" id="IPR015064">
    <property type="entry name" value="Sda"/>
</dbReference>
<keyword evidence="2" id="KW-1185">Reference proteome</keyword>
<gene>
    <name evidence="1" type="primary">sda_1</name>
    <name evidence="1" type="ORF">BkAM31D_05140</name>
</gene>
<protein>
    <submittedName>
        <fullName evidence="1">Sporulation inhibitor sda</fullName>
    </submittedName>
</protein>
<dbReference type="Gene3D" id="1.10.287.1100">
    <property type="entry name" value="Sporulation inhibitor A"/>
    <property type="match status" value="1"/>
</dbReference>